<organism evidence="1 2">
    <name type="scientific">Streptomyces humicola</name>
    <dbReference type="NCBI Taxonomy" id="2953240"/>
    <lineage>
        <taxon>Bacteria</taxon>
        <taxon>Bacillati</taxon>
        <taxon>Actinomycetota</taxon>
        <taxon>Actinomycetes</taxon>
        <taxon>Kitasatosporales</taxon>
        <taxon>Streptomycetaceae</taxon>
        <taxon>Streptomyces</taxon>
    </lineage>
</organism>
<gene>
    <name evidence="1" type="ORF">NGB36_26215</name>
</gene>
<dbReference type="RefSeq" id="WP_255923060.1">
    <property type="nucleotide sequence ID" value="NZ_JANFNG010000028.1"/>
</dbReference>
<dbReference type="Proteomes" id="UP001057702">
    <property type="component" value="Unassembled WGS sequence"/>
</dbReference>
<protein>
    <submittedName>
        <fullName evidence="1">Uncharacterized protein</fullName>
    </submittedName>
</protein>
<reference evidence="1" key="1">
    <citation type="submission" date="2022-06" db="EMBL/GenBank/DDBJ databases">
        <title>Draft genome sequence of Streptomyces sp. RB6PN25 isolated from peat swamp forest in Thailand.</title>
        <authorList>
            <person name="Duangmal K."/>
            <person name="Klaysubun C."/>
        </authorList>
    </citation>
    <scope>NUCLEOTIDE SEQUENCE</scope>
    <source>
        <strain evidence="1">RB6PN25</strain>
    </source>
</reference>
<dbReference type="EMBL" id="JANFNG010000028">
    <property type="protein sequence ID" value="MCQ4083986.1"/>
    <property type="molecule type" value="Genomic_DNA"/>
</dbReference>
<name>A0ABT1Q226_9ACTN</name>
<evidence type="ECO:0000313" key="1">
    <source>
        <dbReference type="EMBL" id="MCQ4083986.1"/>
    </source>
</evidence>
<proteinExistence type="predicted"/>
<evidence type="ECO:0000313" key="2">
    <source>
        <dbReference type="Proteomes" id="UP001057702"/>
    </source>
</evidence>
<accession>A0ABT1Q226</accession>
<keyword evidence="2" id="KW-1185">Reference proteome</keyword>
<sequence>MTVDESLDRYGLRPAGALLDEVRELLDAETRKERRQQGLGDTELMRLSCFQLFNTGALSDVLTIWRAKTSSWDADCSIDVQLLCGAGLAGTKAFLCRHPASEQAQAALQRLLGCEAAGDFEGFSVVRRAAEYATYYVDGDR</sequence>
<comment type="caution">
    <text evidence="1">The sequence shown here is derived from an EMBL/GenBank/DDBJ whole genome shotgun (WGS) entry which is preliminary data.</text>
</comment>